<dbReference type="Proteomes" id="UP001174936">
    <property type="component" value="Unassembled WGS sequence"/>
</dbReference>
<feature type="region of interest" description="Disordered" evidence="1">
    <location>
        <begin position="19"/>
        <end position="48"/>
    </location>
</feature>
<keyword evidence="3" id="KW-1185">Reference proteome</keyword>
<proteinExistence type="predicted"/>
<protein>
    <submittedName>
        <fullName evidence="2">Uncharacterized protein</fullName>
    </submittedName>
</protein>
<dbReference type="EMBL" id="JAULSV010000005">
    <property type="protein sequence ID" value="KAK0644127.1"/>
    <property type="molecule type" value="Genomic_DNA"/>
</dbReference>
<reference evidence="2" key="1">
    <citation type="submission" date="2023-06" db="EMBL/GenBank/DDBJ databases">
        <title>Genome-scale phylogeny and comparative genomics of the fungal order Sordariales.</title>
        <authorList>
            <consortium name="Lawrence Berkeley National Laboratory"/>
            <person name="Hensen N."/>
            <person name="Bonometti L."/>
            <person name="Westerberg I."/>
            <person name="Brannstrom I.O."/>
            <person name="Guillou S."/>
            <person name="Cros-Aarteil S."/>
            <person name="Calhoun S."/>
            <person name="Haridas S."/>
            <person name="Kuo A."/>
            <person name="Mondo S."/>
            <person name="Pangilinan J."/>
            <person name="Riley R."/>
            <person name="Labutti K."/>
            <person name="Andreopoulos B."/>
            <person name="Lipzen A."/>
            <person name="Chen C."/>
            <person name="Yanf M."/>
            <person name="Daum C."/>
            <person name="Ng V."/>
            <person name="Clum A."/>
            <person name="Steindorff A."/>
            <person name="Ohm R."/>
            <person name="Martin F."/>
            <person name="Silar P."/>
            <person name="Natvig D."/>
            <person name="Lalanne C."/>
            <person name="Gautier V."/>
            <person name="Ament-Velasquez S.L."/>
            <person name="Kruys A."/>
            <person name="Hutchinson M.I."/>
            <person name="Powell A.J."/>
            <person name="Barry K."/>
            <person name="Miller A.N."/>
            <person name="Grigoriev I.V."/>
            <person name="Debuchy R."/>
            <person name="Gladieux P."/>
            <person name="Thoren M.H."/>
            <person name="Johannesson H."/>
        </authorList>
    </citation>
    <scope>NUCLEOTIDE SEQUENCE</scope>
    <source>
        <strain evidence="2">SMH2532-1</strain>
    </source>
</reference>
<evidence type="ECO:0000313" key="3">
    <source>
        <dbReference type="Proteomes" id="UP001174936"/>
    </source>
</evidence>
<accession>A0AA39Y3C4</accession>
<name>A0AA39Y3C4_9PEZI</name>
<evidence type="ECO:0000256" key="1">
    <source>
        <dbReference type="SAM" id="MobiDB-lite"/>
    </source>
</evidence>
<feature type="compositionally biased region" description="Low complexity" evidence="1">
    <location>
        <begin position="33"/>
        <end position="46"/>
    </location>
</feature>
<comment type="caution">
    <text evidence="2">The sequence shown here is derived from an EMBL/GenBank/DDBJ whole genome shotgun (WGS) entry which is preliminary data.</text>
</comment>
<gene>
    <name evidence="2" type="ORF">B0T16DRAFT_392530</name>
</gene>
<dbReference type="AlphaFoldDB" id="A0AA39Y3C4"/>
<evidence type="ECO:0000313" key="2">
    <source>
        <dbReference type="EMBL" id="KAK0644127.1"/>
    </source>
</evidence>
<sequence length="186" mass="20566">MSSSSQTRVLTPTSAIIAITRSSSAPPPKRGFSTISRGSYSSSSSASDHHDVVEIPEVLNSQETLEFFGFQADVAKTIFESWQELQQTPGQLGHGESVVTTAKHYITRMADVEDAWLPTHNWRQALTKMGINTDLTDAILDGNFDSIRKSKSASAWVFHYFGASNTRGWEILRNNHARLIAGLIPW</sequence>
<organism evidence="2 3">
    <name type="scientific">Cercophora newfieldiana</name>
    <dbReference type="NCBI Taxonomy" id="92897"/>
    <lineage>
        <taxon>Eukaryota</taxon>
        <taxon>Fungi</taxon>
        <taxon>Dikarya</taxon>
        <taxon>Ascomycota</taxon>
        <taxon>Pezizomycotina</taxon>
        <taxon>Sordariomycetes</taxon>
        <taxon>Sordariomycetidae</taxon>
        <taxon>Sordariales</taxon>
        <taxon>Lasiosphaeriaceae</taxon>
        <taxon>Cercophora</taxon>
    </lineage>
</organism>